<proteinExistence type="predicted"/>
<feature type="domain" description="Response regulatory" evidence="2">
    <location>
        <begin position="12"/>
        <end position="137"/>
    </location>
</feature>
<dbReference type="InterPro" id="IPR011006">
    <property type="entry name" value="CheY-like_superfamily"/>
</dbReference>
<dbReference type="Proteomes" id="UP000240010">
    <property type="component" value="Unassembled WGS sequence"/>
</dbReference>
<evidence type="ECO:0000313" key="3">
    <source>
        <dbReference type="EMBL" id="PPK77404.1"/>
    </source>
</evidence>
<dbReference type="AlphaFoldDB" id="A0A2S6HIU8"/>
<dbReference type="Pfam" id="PF00072">
    <property type="entry name" value="Response_reg"/>
    <property type="match status" value="1"/>
</dbReference>
<sequence>MMTETGNSHFVEILLLEDEPSDAYLVKMALKEGKVLAHLHHVVDGREGLDFLNRTEKYADAPRPDLIFLDLNMPRMNGSEFLTVIKADDRFKGIPVVVLTTSDVEKDVICSYQLGATSYITKPMDMSQFIKAIQQIGEYWFSLVRLPQGYKL</sequence>
<dbReference type="RefSeq" id="WP_181050050.1">
    <property type="nucleotide sequence ID" value="NZ_PTIZ01000002.1"/>
</dbReference>
<accession>A0A2S6HIU8</accession>
<dbReference type="GO" id="GO:0000160">
    <property type="term" value="P:phosphorelay signal transduction system"/>
    <property type="evidence" value="ECO:0007669"/>
    <property type="project" value="InterPro"/>
</dbReference>
<reference evidence="3 4" key="1">
    <citation type="submission" date="2018-02" db="EMBL/GenBank/DDBJ databases">
        <title>Subsurface microbial communities from deep shales in Ohio and West Virginia, USA.</title>
        <authorList>
            <person name="Wrighton K."/>
        </authorList>
    </citation>
    <scope>NUCLEOTIDE SEQUENCE [LARGE SCALE GENOMIC DNA]</scope>
    <source>
        <strain evidence="3 4">OWC-DMM</strain>
    </source>
</reference>
<gene>
    <name evidence="3" type="ORF">B0F87_102517</name>
</gene>
<dbReference type="SUPFAM" id="SSF52172">
    <property type="entry name" value="CheY-like"/>
    <property type="match status" value="1"/>
</dbReference>
<protein>
    <submittedName>
        <fullName evidence="3">Response regulator receiver domain-containing protein</fullName>
    </submittedName>
</protein>
<dbReference type="InterPro" id="IPR052893">
    <property type="entry name" value="TCS_response_regulator"/>
</dbReference>
<dbReference type="PANTHER" id="PTHR44520:SF2">
    <property type="entry name" value="RESPONSE REGULATOR RCP1"/>
    <property type="match status" value="1"/>
</dbReference>
<keyword evidence="1" id="KW-0597">Phosphoprotein</keyword>
<dbReference type="PANTHER" id="PTHR44520">
    <property type="entry name" value="RESPONSE REGULATOR RCP1-RELATED"/>
    <property type="match status" value="1"/>
</dbReference>
<dbReference type="InterPro" id="IPR001789">
    <property type="entry name" value="Sig_transdc_resp-reg_receiver"/>
</dbReference>
<comment type="caution">
    <text evidence="3">The sequence shown here is derived from an EMBL/GenBank/DDBJ whole genome shotgun (WGS) entry which is preliminary data.</text>
</comment>
<dbReference type="Gene3D" id="3.40.50.2300">
    <property type="match status" value="1"/>
</dbReference>
<dbReference type="CDD" id="cd17557">
    <property type="entry name" value="REC_Rcp-like"/>
    <property type="match status" value="1"/>
</dbReference>
<organism evidence="3 4">
    <name type="scientific">Methylobacter tundripaludum</name>
    <dbReference type="NCBI Taxonomy" id="173365"/>
    <lineage>
        <taxon>Bacteria</taxon>
        <taxon>Pseudomonadati</taxon>
        <taxon>Pseudomonadota</taxon>
        <taxon>Gammaproteobacteria</taxon>
        <taxon>Methylococcales</taxon>
        <taxon>Methylococcaceae</taxon>
        <taxon>Methylobacter</taxon>
    </lineage>
</organism>
<evidence type="ECO:0000313" key="4">
    <source>
        <dbReference type="Proteomes" id="UP000240010"/>
    </source>
</evidence>
<name>A0A2S6HIU8_9GAMM</name>
<dbReference type="PROSITE" id="PS50110">
    <property type="entry name" value="RESPONSE_REGULATORY"/>
    <property type="match status" value="1"/>
</dbReference>
<feature type="modified residue" description="4-aspartylphosphate" evidence="1">
    <location>
        <position position="70"/>
    </location>
</feature>
<evidence type="ECO:0000256" key="1">
    <source>
        <dbReference type="PROSITE-ProRule" id="PRU00169"/>
    </source>
</evidence>
<dbReference type="EMBL" id="PTIZ01000002">
    <property type="protein sequence ID" value="PPK77404.1"/>
    <property type="molecule type" value="Genomic_DNA"/>
</dbReference>
<evidence type="ECO:0000259" key="2">
    <source>
        <dbReference type="PROSITE" id="PS50110"/>
    </source>
</evidence>
<dbReference type="SMART" id="SM00448">
    <property type="entry name" value="REC"/>
    <property type="match status" value="1"/>
</dbReference>